<protein>
    <submittedName>
        <fullName evidence="1">Uncharacterized protein</fullName>
    </submittedName>
</protein>
<comment type="caution">
    <text evidence="1">The sequence shown here is derived from an EMBL/GenBank/DDBJ whole genome shotgun (WGS) entry which is preliminary data.</text>
</comment>
<accession>X1F6S5</accession>
<dbReference type="AlphaFoldDB" id="X1F6S5"/>
<gene>
    <name evidence="1" type="ORF">S03H2_09618</name>
</gene>
<sequence>AELLRLDLPAERVEVLMETWYIDEKDVPPRTWTTAQTLGFVKAGLITHNRAVTELERIGYNPEHIGVYMESIE</sequence>
<organism evidence="1">
    <name type="scientific">marine sediment metagenome</name>
    <dbReference type="NCBI Taxonomy" id="412755"/>
    <lineage>
        <taxon>unclassified sequences</taxon>
        <taxon>metagenomes</taxon>
        <taxon>ecological metagenomes</taxon>
    </lineage>
</organism>
<proteinExistence type="predicted"/>
<evidence type="ECO:0000313" key="1">
    <source>
        <dbReference type="EMBL" id="GAH25079.1"/>
    </source>
</evidence>
<dbReference type="EMBL" id="BARU01004943">
    <property type="protein sequence ID" value="GAH25079.1"/>
    <property type="molecule type" value="Genomic_DNA"/>
</dbReference>
<name>X1F6S5_9ZZZZ</name>
<reference evidence="1" key="1">
    <citation type="journal article" date="2014" name="Front. Microbiol.">
        <title>High frequency of phylogenetically diverse reductive dehalogenase-homologous genes in deep subseafloor sedimentary metagenomes.</title>
        <authorList>
            <person name="Kawai M."/>
            <person name="Futagami T."/>
            <person name="Toyoda A."/>
            <person name="Takaki Y."/>
            <person name="Nishi S."/>
            <person name="Hori S."/>
            <person name="Arai W."/>
            <person name="Tsubouchi T."/>
            <person name="Morono Y."/>
            <person name="Uchiyama I."/>
            <person name="Ito T."/>
            <person name="Fujiyama A."/>
            <person name="Inagaki F."/>
            <person name="Takami H."/>
        </authorList>
    </citation>
    <scope>NUCLEOTIDE SEQUENCE</scope>
    <source>
        <strain evidence="1">Expedition CK06-06</strain>
    </source>
</reference>
<feature type="non-terminal residue" evidence="1">
    <location>
        <position position="1"/>
    </location>
</feature>